<dbReference type="KEGG" id="fhi:FSC454_01750"/>
<feature type="domain" description="Citrate transporter-like" evidence="9">
    <location>
        <begin position="14"/>
        <end position="347"/>
    </location>
</feature>
<evidence type="ECO:0000256" key="6">
    <source>
        <dbReference type="ARBA" id="ARBA00022989"/>
    </source>
</evidence>
<keyword evidence="3" id="KW-0813">Transport</keyword>
<sequence length="413" mass="45926">MIIPIIVLIGVFILIAIRQIGNIKLQIWQIMLLGAIIVLITRQISVADALKSINLDVMMFLFSMFVIGVALEESGYLSFLSYKIFKRAKNINQLLLYILFGAGLASAVVMNDTLAIIGTPMLLLVARKYAINPKVLLLTLAFAVTIGSVMSPLGNPQNFLIATQAGLDNSFITFFRYLFIPTLINLFAAFLLIKIFYKKQLNNDYQLNNHTYESIKDPYLALLVKVSLAILLCLILIKIILAFLHLQIQIKLVYITVIAALPILFFSKSRLRIITKVDWHSLIFFAAMFILMASVWQSGFFQLVINNLDINLISIPVILVVSVVLSQLISNVPLVAIYLPLLSHLGATDKEIMVLAAASTIAGNLLILGAASNIIIIHNAEKKAAITITFLEFAKIGIPMTIINIFIYWIFLA</sequence>
<dbReference type="Proteomes" id="UP000182459">
    <property type="component" value="Chromosome"/>
</dbReference>
<reference evidence="10 11" key="1">
    <citation type="submission" date="2016-11" db="EMBL/GenBank/DDBJ databases">
        <authorList>
            <person name="Hagglund E."/>
            <person name="Bystrom M."/>
            <person name="Naslund J."/>
            <person name="Stenberg P."/>
            <person name="Sjodin A."/>
        </authorList>
    </citation>
    <scope>NUCLEOTIDE SEQUENCE [LARGE SCALE GENOMIC DNA]</scope>
    <source>
        <strain evidence="10 11">CCUG 58020</strain>
    </source>
</reference>
<dbReference type="PANTHER" id="PTHR43302:SF5">
    <property type="entry name" value="TRANSPORTER ARSB-RELATED"/>
    <property type="match status" value="1"/>
</dbReference>
<evidence type="ECO:0000256" key="7">
    <source>
        <dbReference type="ARBA" id="ARBA00023136"/>
    </source>
</evidence>
<keyword evidence="4" id="KW-1003">Cell membrane</keyword>
<dbReference type="GO" id="GO:0015105">
    <property type="term" value="F:arsenite transmembrane transporter activity"/>
    <property type="evidence" value="ECO:0007669"/>
    <property type="project" value="InterPro"/>
</dbReference>
<feature type="transmembrane region" description="Helical" evidence="8">
    <location>
        <begin position="279"/>
        <end position="301"/>
    </location>
</feature>
<feature type="transmembrane region" description="Helical" evidence="8">
    <location>
        <begin position="353"/>
        <end position="378"/>
    </location>
</feature>
<dbReference type="InterPro" id="IPR004680">
    <property type="entry name" value="Cit_transptr-like_dom"/>
</dbReference>
<dbReference type="PANTHER" id="PTHR43302">
    <property type="entry name" value="TRANSPORTER ARSB-RELATED"/>
    <property type="match status" value="1"/>
</dbReference>
<protein>
    <submittedName>
        <fullName evidence="10">Anion transporter</fullName>
    </submittedName>
</protein>
<dbReference type="GO" id="GO:0005886">
    <property type="term" value="C:plasma membrane"/>
    <property type="evidence" value="ECO:0007669"/>
    <property type="project" value="UniProtKB-SubCell"/>
</dbReference>
<keyword evidence="7 8" id="KW-0472">Membrane</keyword>
<evidence type="ECO:0000256" key="4">
    <source>
        <dbReference type="ARBA" id="ARBA00022475"/>
    </source>
</evidence>
<evidence type="ECO:0000256" key="8">
    <source>
        <dbReference type="SAM" id="Phobius"/>
    </source>
</evidence>
<evidence type="ECO:0000256" key="3">
    <source>
        <dbReference type="ARBA" id="ARBA00022448"/>
    </source>
</evidence>
<organism evidence="10 11">
    <name type="scientific">Francisella hispaniensis FSC454</name>
    <dbReference type="NCBI Taxonomy" id="1088883"/>
    <lineage>
        <taxon>Bacteria</taxon>
        <taxon>Pseudomonadati</taxon>
        <taxon>Pseudomonadota</taxon>
        <taxon>Gammaproteobacteria</taxon>
        <taxon>Thiotrichales</taxon>
        <taxon>Francisellaceae</taxon>
        <taxon>Francisella</taxon>
    </lineage>
</organism>
<evidence type="ECO:0000313" key="10">
    <source>
        <dbReference type="EMBL" id="APD49957.1"/>
    </source>
</evidence>
<feature type="transmembrane region" description="Helical" evidence="8">
    <location>
        <begin position="313"/>
        <end position="341"/>
    </location>
</feature>
<feature type="transmembrane region" description="Helical" evidence="8">
    <location>
        <begin position="94"/>
        <end position="123"/>
    </location>
</feature>
<keyword evidence="5 8" id="KW-0812">Transmembrane</keyword>
<dbReference type="InterPro" id="IPR000802">
    <property type="entry name" value="Arsenical_pump_ArsB"/>
</dbReference>
<comment type="subcellular location">
    <subcellularLocation>
        <location evidence="1">Cell membrane</location>
        <topology evidence="1">Multi-pass membrane protein</topology>
    </subcellularLocation>
</comment>
<proteinExistence type="inferred from homology"/>
<accession>A0AAC9J672</accession>
<feature type="transmembrane region" description="Helical" evidence="8">
    <location>
        <begin position="27"/>
        <end position="45"/>
    </location>
</feature>
<keyword evidence="11" id="KW-1185">Reference proteome</keyword>
<evidence type="ECO:0000256" key="1">
    <source>
        <dbReference type="ARBA" id="ARBA00004651"/>
    </source>
</evidence>
<feature type="transmembrane region" description="Helical" evidence="8">
    <location>
        <begin position="57"/>
        <end position="82"/>
    </location>
</feature>
<feature type="transmembrane region" description="Helical" evidence="8">
    <location>
        <begin position="218"/>
        <end position="244"/>
    </location>
</feature>
<keyword evidence="6 8" id="KW-1133">Transmembrane helix</keyword>
<dbReference type="Pfam" id="PF03600">
    <property type="entry name" value="CitMHS"/>
    <property type="match status" value="1"/>
</dbReference>
<feature type="transmembrane region" description="Helical" evidence="8">
    <location>
        <begin position="250"/>
        <end position="267"/>
    </location>
</feature>
<dbReference type="AlphaFoldDB" id="A0AAC9J672"/>
<name>A0AAC9J672_9GAMM</name>
<evidence type="ECO:0000256" key="2">
    <source>
        <dbReference type="ARBA" id="ARBA00009843"/>
    </source>
</evidence>
<dbReference type="EMBL" id="CP018093">
    <property type="protein sequence ID" value="APD49957.1"/>
    <property type="molecule type" value="Genomic_DNA"/>
</dbReference>
<feature type="transmembrane region" description="Helical" evidence="8">
    <location>
        <begin position="174"/>
        <end position="197"/>
    </location>
</feature>
<evidence type="ECO:0000259" key="9">
    <source>
        <dbReference type="Pfam" id="PF03600"/>
    </source>
</evidence>
<evidence type="ECO:0000256" key="5">
    <source>
        <dbReference type="ARBA" id="ARBA00022692"/>
    </source>
</evidence>
<feature type="transmembrane region" description="Helical" evidence="8">
    <location>
        <begin position="5"/>
        <end position="21"/>
    </location>
</feature>
<feature type="transmembrane region" description="Helical" evidence="8">
    <location>
        <begin position="135"/>
        <end position="154"/>
    </location>
</feature>
<dbReference type="RefSeq" id="WP_066045677.1">
    <property type="nucleotide sequence ID" value="NZ_CP018093.1"/>
</dbReference>
<gene>
    <name evidence="10" type="ORF">FSC454_01750</name>
</gene>
<feature type="transmembrane region" description="Helical" evidence="8">
    <location>
        <begin position="384"/>
        <end position="411"/>
    </location>
</feature>
<dbReference type="PRINTS" id="PR00758">
    <property type="entry name" value="ARSENICPUMP"/>
</dbReference>
<comment type="similarity">
    <text evidence="2">Belongs to the CitM (TC 2.A.11) transporter family.</text>
</comment>
<evidence type="ECO:0000313" key="11">
    <source>
        <dbReference type="Proteomes" id="UP000182459"/>
    </source>
</evidence>